<organism evidence="3 4">
    <name type="scientific">Tagetes erecta</name>
    <name type="common">African marigold</name>
    <dbReference type="NCBI Taxonomy" id="13708"/>
    <lineage>
        <taxon>Eukaryota</taxon>
        <taxon>Viridiplantae</taxon>
        <taxon>Streptophyta</taxon>
        <taxon>Embryophyta</taxon>
        <taxon>Tracheophyta</taxon>
        <taxon>Spermatophyta</taxon>
        <taxon>Magnoliopsida</taxon>
        <taxon>eudicotyledons</taxon>
        <taxon>Gunneridae</taxon>
        <taxon>Pentapetalae</taxon>
        <taxon>asterids</taxon>
        <taxon>campanulids</taxon>
        <taxon>Asterales</taxon>
        <taxon>Asteraceae</taxon>
        <taxon>Asteroideae</taxon>
        <taxon>Heliantheae alliance</taxon>
        <taxon>Tageteae</taxon>
        <taxon>Tagetes</taxon>
    </lineage>
</organism>
<dbReference type="EMBL" id="JAUHHV010000007">
    <property type="protein sequence ID" value="KAK1417775.1"/>
    <property type="molecule type" value="Genomic_DNA"/>
</dbReference>
<dbReference type="GO" id="GO:0003886">
    <property type="term" value="F:DNA (cytosine-5-)-methyltransferase activity"/>
    <property type="evidence" value="ECO:0007669"/>
    <property type="project" value="TreeGrafter"/>
</dbReference>
<gene>
    <name evidence="3" type="ORF">QVD17_26909</name>
</gene>
<dbReference type="PANTHER" id="PTHR10629:SF34">
    <property type="entry name" value="DNA (CYTOSINE-5)-METHYLTRANSFERASE CMT2"/>
    <property type="match status" value="1"/>
</dbReference>
<feature type="domain" description="BAH" evidence="2">
    <location>
        <begin position="244"/>
        <end position="360"/>
    </location>
</feature>
<dbReference type="GO" id="GO:0005634">
    <property type="term" value="C:nucleus"/>
    <property type="evidence" value="ECO:0007669"/>
    <property type="project" value="TreeGrafter"/>
</dbReference>
<evidence type="ECO:0000313" key="4">
    <source>
        <dbReference type="Proteomes" id="UP001229421"/>
    </source>
</evidence>
<dbReference type="Gene3D" id="2.30.30.490">
    <property type="match status" value="1"/>
</dbReference>
<name>A0AAD8KDU5_TARER</name>
<dbReference type="GO" id="GO:0044027">
    <property type="term" value="P:negative regulation of gene expression via chromosomal CpG island methylation"/>
    <property type="evidence" value="ECO:0007669"/>
    <property type="project" value="TreeGrafter"/>
</dbReference>
<sequence length="390" mass="44052">MSSTTVEVNATESDALPLTLHEYGDNKSPVPVTVLNHSLVNGESVQTRFTIDESIVTTNCVSSEKNEPKSPRVSSSLALVVATSDYQQTPENDSVMEKGVQSSPVSSPVMSKRGKRGRNKWEGLSQNGVRRSPRLSTPTCPLIEGPKVKRIKSCVDKVNVEGGNESCRKLALTACNKKQSKGKRGTFFVGDPVSEHEALERWGWRYELKAKRRKGRGWILNAGEEDEVHVNVVCHYLQANVNGCIFSIGDCAHIKGEGKQQHVGRIVEFFKTSDDENYFRVQWFFRAEDTVMKKGAAFHDKKRLFFSTLMNDNLLECILSKVKIIEKPPMLGFQSTSLQPSDYYCDMEYSVKYSTFRSLATAKYNFIEIWQQHPQRVEPVARYRQFGSKM</sequence>
<dbReference type="InterPro" id="IPR043151">
    <property type="entry name" value="BAH_sf"/>
</dbReference>
<dbReference type="InterPro" id="IPR001025">
    <property type="entry name" value="BAH_dom"/>
</dbReference>
<dbReference type="PANTHER" id="PTHR10629">
    <property type="entry name" value="CYTOSINE-SPECIFIC METHYLTRANSFERASE"/>
    <property type="match status" value="1"/>
</dbReference>
<evidence type="ECO:0000259" key="2">
    <source>
        <dbReference type="PROSITE" id="PS51038"/>
    </source>
</evidence>
<evidence type="ECO:0000313" key="3">
    <source>
        <dbReference type="EMBL" id="KAK1417775.1"/>
    </source>
</evidence>
<comment type="caution">
    <text evidence="3">The sequence shown here is derived from an EMBL/GenBank/DDBJ whole genome shotgun (WGS) entry which is preliminary data.</text>
</comment>
<dbReference type="SMART" id="SM00439">
    <property type="entry name" value="BAH"/>
    <property type="match status" value="1"/>
</dbReference>
<keyword evidence="4" id="KW-1185">Reference proteome</keyword>
<evidence type="ECO:0000256" key="1">
    <source>
        <dbReference type="SAM" id="MobiDB-lite"/>
    </source>
</evidence>
<reference evidence="3" key="1">
    <citation type="journal article" date="2023" name="bioRxiv">
        <title>Improved chromosome-level genome assembly for marigold (Tagetes erecta).</title>
        <authorList>
            <person name="Jiang F."/>
            <person name="Yuan L."/>
            <person name="Wang S."/>
            <person name="Wang H."/>
            <person name="Xu D."/>
            <person name="Wang A."/>
            <person name="Fan W."/>
        </authorList>
    </citation>
    <scope>NUCLEOTIDE SEQUENCE</scope>
    <source>
        <strain evidence="3">WSJ</strain>
        <tissue evidence="3">Leaf</tissue>
    </source>
</reference>
<feature type="compositionally biased region" description="Polar residues" evidence="1">
    <location>
        <begin position="124"/>
        <end position="139"/>
    </location>
</feature>
<protein>
    <recommendedName>
        <fullName evidence="2">BAH domain-containing protein</fullName>
    </recommendedName>
</protein>
<dbReference type="PROSITE" id="PS51038">
    <property type="entry name" value="BAH"/>
    <property type="match status" value="1"/>
</dbReference>
<dbReference type="GO" id="GO:0003682">
    <property type="term" value="F:chromatin binding"/>
    <property type="evidence" value="ECO:0007669"/>
    <property type="project" value="InterPro"/>
</dbReference>
<dbReference type="Proteomes" id="UP001229421">
    <property type="component" value="Unassembled WGS sequence"/>
</dbReference>
<dbReference type="InterPro" id="IPR050390">
    <property type="entry name" value="C5-Methyltransferase"/>
</dbReference>
<accession>A0AAD8KDU5</accession>
<feature type="region of interest" description="Disordered" evidence="1">
    <location>
        <begin position="88"/>
        <end position="141"/>
    </location>
</feature>
<dbReference type="Pfam" id="PF01426">
    <property type="entry name" value="BAH"/>
    <property type="match status" value="1"/>
</dbReference>
<dbReference type="GO" id="GO:0003677">
    <property type="term" value="F:DNA binding"/>
    <property type="evidence" value="ECO:0007669"/>
    <property type="project" value="TreeGrafter"/>
</dbReference>
<feature type="compositionally biased region" description="Low complexity" evidence="1">
    <location>
        <begin position="102"/>
        <end position="111"/>
    </location>
</feature>
<dbReference type="AlphaFoldDB" id="A0AAD8KDU5"/>
<proteinExistence type="predicted"/>